<comment type="caution">
    <text evidence="6">The sequence shown here is derived from an EMBL/GenBank/DDBJ whole genome shotgun (WGS) entry which is preliminary data.</text>
</comment>
<dbReference type="GO" id="GO:0032259">
    <property type="term" value="P:methylation"/>
    <property type="evidence" value="ECO:0007669"/>
    <property type="project" value="UniProtKB-KW"/>
</dbReference>
<dbReference type="AlphaFoldDB" id="A0A2M6WAK3"/>
<proteinExistence type="inferred from homology"/>
<dbReference type="GO" id="GO:0003677">
    <property type="term" value="F:DNA binding"/>
    <property type="evidence" value="ECO:0007669"/>
    <property type="project" value="InterPro"/>
</dbReference>
<dbReference type="InterPro" id="IPR002052">
    <property type="entry name" value="DNA_methylase_N6_adenine_CS"/>
</dbReference>
<dbReference type="GO" id="GO:0008170">
    <property type="term" value="F:N-methyltransferase activity"/>
    <property type="evidence" value="ECO:0007669"/>
    <property type="project" value="InterPro"/>
</dbReference>
<dbReference type="PANTHER" id="PTHR13370:SF24">
    <property type="entry name" value="TYPE III RESTRICTION-MODIFICATION ENZYME STYLTI MOD SUBUNIT"/>
    <property type="match status" value="1"/>
</dbReference>
<dbReference type="Proteomes" id="UP000231464">
    <property type="component" value="Unassembled WGS sequence"/>
</dbReference>
<dbReference type="InterPro" id="IPR007560">
    <property type="entry name" value="Restrct_endonuc_IV_Mrr"/>
</dbReference>
<dbReference type="Pfam" id="PF04471">
    <property type="entry name" value="Mrr_cat"/>
    <property type="match status" value="1"/>
</dbReference>
<organism evidence="6 7">
    <name type="scientific">Candidatus Kuenenbacteria bacterium CG10_big_fil_rev_8_21_14_0_10_36_11</name>
    <dbReference type="NCBI Taxonomy" id="1974618"/>
    <lineage>
        <taxon>Bacteria</taxon>
        <taxon>Candidatus Kueneniibacteriota</taxon>
    </lineage>
</organism>
<evidence type="ECO:0000313" key="6">
    <source>
        <dbReference type="EMBL" id="PIT89840.1"/>
    </source>
</evidence>
<keyword evidence="2 6" id="KW-0489">Methyltransferase</keyword>
<accession>A0A2M6WAK3</accession>
<dbReference type="PANTHER" id="PTHR13370">
    <property type="entry name" value="RNA METHYLASE-RELATED"/>
    <property type="match status" value="1"/>
</dbReference>
<dbReference type="GO" id="GO:0009307">
    <property type="term" value="P:DNA restriction-modification system"/>
    <property type="evidence" value="ECO:0007669"/>
    <property type="project" value="InterPro"/>
</dbReference>
<name>A0A2M6WAK3_9BACT</name>
<evidence type="ECO:0000313" key="7">
    <source>
        <dbReference type="Proteomes" id="UP000231464"/>
    </source>
</evidence>
<dbReference type="EMBL" id="PFBP01000029">
    <property type="protein sequence ID" value="PIT89840.1"/>
    <property type="molecule type" value="Genomic_DNA"/>
</dbReference>
<dbReference type="InterPro" id="IPR002941">
    <property type="entry name" value="DNA_methylase_N4/N6"/>
</dbReference>
<dbReference type="Pfam" id="PF01555">
    <property type="entry name" value="N6_N4_Mtase"/>
    <property type="match status" value="1"/>
</dbReference>
<dbReference type="InterPro" id="IPR029063">
    <property type="entry name" value="SAM-dependent_MTases_sf"/>
</dbReference>
<dbReference type="Gene3D" id="3.40.1350.10">
    <property type="match status" value="1"/>
</dbReference>
<protein>
    <submittedName>
        <fullName evidence="6">Site-specific DNA-methyltransferase</fullName>
    </submittedName>
</protein>
<dbReference type="Gene3D" id="3.40.50.150">
    <property type="entry name" value="Vaccinia Virus protein VP39"/>
    <property type="match status" value="1"/>
</dbReference>
<dbReference type="GO" id="GO:0005737">
    <property type="term" value="C:cytoplasm"/>
    <property type="evidence" value="ECO:0007669"/>
    <property type="project" value="TreeGrafter"/>
</dbReference>
<reference evidence="7" key="1">
    <citation type="submission" date="2017-09" db="EMBL/GenBank/DDBJ databases">
        <title>Depth-based differentiation of microbial function through sediment-hosted aquifers and enrichment of novel symbionts in the deep terrestrial subsurface.</title>
        <authorList>
            <person name="Probst A.J."/>
            <person name="Ladd B."/>
            <person name="Jarett J.K."/>
            <person name="Geller-Mcgrath D.E."/>
            <person name="Sieber C.M.K."/>
            <person name="Emerson J.B."/>
            <person name="Anantharaman K."/>
            <person name="Thomas B.C."/>
            <person name="Malmstrom R."/>
            <person name="Stieglmeier M."/>
            <person name="Klingl A."/>
            <person name="Woyke T."/>
            <person name="Ryan C.M."/>
            <person name="Banfield J.F."/>
        </authorList>
    </citation>
    <scope>NUCLEOTIDE SEQUENCE [LARGE SCALE GENOMIC DNA]</scope>
</reference>
<evidence type="ECO:0000256" key="3">
    <source>
        <dbReference type="ARBA" id="ARBA00022679"/>
    </source>
</evidence>
<evidence type="ECO:0000256" key="1">
    <source>
        <dbReference type="ARBA" id="ARBA00006594"/>
    </source>
</evidence>
<gene>
    <name evidence="6" type="ORF">COU23_01835</name>
</gene>
<dbReference type="PRINTS" id="PR00508">
    <property type="entry name" value="S21N4MTFRASE"/>
</dbReference>
<dbReference type="GO" id="GO:0004519">
    <property type="term" value="F:endonuclease activity"/>
    <property type="evidence" value="ECO:0007669"/>
    <property type="project" value="InterPro"/>
</dbReference>
<feature type="domain" description="Restriction endonuclease type IV Mrr" evidence="5">
    <location>
        <begin position="389"/>
        <end position="500"/>
    </location>
</feature>
<comment type="similarity">
    <text evidence="1">Belongs to the N(4)/N(6)-methyltransferase family.</text>
</comment>
<keyword evidence="3 6" id="KW-0808">Transferase</keyword>
<dbReference type="PROSITE" id="PS00092">
    <property type="entry name" value="N6_MTASE"/>
    <property type="match status" value="1"/>
</dbReference>
<evidence type="ECO:0000259" key="4">
    <source>
        <dbReference type="Pfam" id="PF01555"/>
    </source>
</evidence>
<dbReference type="InterPro" id="IPR011856">
    <property type="entry name" value="tRNA_endonuc-like_dom_sf"/>
</dbReference>
<evidence type="ECO:0000256" key="2">
    <source>
        <dbReference type="ARBA" id="ARBA00022603"/>
    </source>
</evidence>
<feature type="domain" description="DNA methylase N-4/N-6" evidence="4">
    <location>
        <begin position="25"/>
        <end position="355"/>
    </location>
</feature>
<dbReference type="InterPro" id="IPR001091">
    <property type="entry name" value="RM_Methyltransferase"/>
</dbReference>
<dbReference type="SUPFAM" id="SSF53335">
    <property type="entry name" value="S-adenosyl-L-methionine-dependent methyltransferases"/>
    <property type="match status" value="1"/>
</dbReference>
<sequence>MKNRTLYFGDNLEILQKKIPDESFDLIYLDPPFNSNRNYNVLFKEGLQDSPSQVQAFEDSWHWNRDSKIIFDYLVTKTNGDISNLMLALEKMVGHNDLLAYLSMMAVRLIELHRVLKKTGSLYLHCDPTASHYLKIVLDVIFGKNNFRNEIVWKKTNSPKSQTKAFGSQHDIIFFYSKSDNFKCDKVFAPIDDEYAAAFRYDDDDGKGPYQTVALVAGGMQKYEGRKEFEFQGVKAQWLYTKENLDEMYEQNLLYKTSGGMFRKKVYLKDIEGKGVSDIWADEGVSPLQGASKESLGYATQKPVALLERIIQASSKENDWVLDPFCGCGTTVAAAEKLKRNWVGIDITTLAISLIKRRLKDHFDLGSKQIYVDGLPSDLSGARELFKKNPFEFEYWVLDMINATPAQSKSKENMRGADKGIDGIITFIKDYYSNGNGKKKNGNGDYRYGKAIVQVKGGSVQRNQIATLKGDVEREKAEAGIFITLEEPTKPMIQEAIDVDSFTTLITGKLEFPKIQILTIAELLKGKLPYLPQGLVKDYNKKAQPIEVKNKEFWHNNMAVLF</sequence>
<evidence type="ECO:0000259" key="5">
    <source>
        <dbReference type="Pfam" id="PF04471"/>
    </source>
</evidence>